<dbReference type="OrthoDB" id="2925496at2"/>
<dbReference type="InterPro" id="IPR025009">
    <property type="entry name" value="DUF3977"/>
</dbReference>
<keyword evidence="2" id="KW-1185">Reference proteome</keyword>
<dbReference type="Proteomes" id="UP000077412">
    <property type="component" value="Chromosome"/>
</dbReference>
<dbReference type="AlphaFoldDB" id="A0A1B1Z1R3"/>
<reference evidence="1 2" key="1">
    <citation type="submission" date="2016-08" db="EMBL/GenBank/DDBJ databases">
        <title>Complete genome sequence of Fictibacillus arsenicus G25-54, a strain with toxicity to nematodes and a potential arsenic-resistance activity.</title>
        <authorList>
            <person name="Zheng Z."/>
        </authorList>
    </citation>
    <scope>NUCLEOTIDE SEQUENCE [LARGE SCALE GENOMIC DNA]</scope>
    <source>
        <strain evidence="1 2">G25-54</strain>
    </source>
</reference>
<gene>
    <name evidence="1" type="ORF">ABE41_005310</name>
</gene>
<dbReference type="Pfam" id="PF13122">
    <property type="entry name" value="DUF3977"/>
    <property type="match status" value="1"/>
</dbReference>
<name>A0A1B1Z1R3_9BACL</name>
<evidence type="ECO:0000313" key="2">
    <source>
        <dbReference type="Proteomes" id="UP000077412"/>
    </source>
</evidence>
<evidence type="ECO:0000313" key="1">
    <source>
        <dbReference type="EMBL" id="ANX11417.1"/>
    </source>
</evidence>
<protein>
    <recommendedName>
        <fullName evidence="3">DUF3977 domain-containing protein</fullName>
    </recommendedName>
</protein>
<dbReference type="KEGG" id="far:ABE41_005310"/>
<evidence type="ECO:0008006" key="3">
    <source>
        <dbReference type="Google" id="ProtNLM"/>
    </source>
</evidence>
<dbReference type="EMBL" id="CP016761">
    <property type="protein sequence ID" value="ANX11417.1"/>
    <property type="molecule type" value="Genomic_DNA"/>
</dbReference>
<dbReference type="RefSeq" id="WP_066287237.1">
    <property type="nucleotide sequence ID" value="NZ_CP016761.1"/>
</dbReference>
<organism evidence="1 2">
    <name type="scientific">Fictibacillus arsenicus</name>
    <dbReference type="NCBI Taxonomy" id="255247"/>
    <lineage>
        <taxon>Bacteria</taxon>
        <taxon>Bacillati</taxon>
        <taxon>Bacillota</taxon>
        <taxon>Bacilli</taxon>
        <taxon>Bacillales</taxon>
        <taxon>Fictibacillaceae</taxon>
        <taxon>Fictibacillus</taxon>
    </lineage>
</organism>
<accession>A0A1B1Z1R3</accession>
<sequence length="78" mass="9249">MKFIEFGLGNKWFIRTETEINNGAEFEEKGIVLPINLQSIYLRIWIKKSVFILDSKEGYKKIKKNRKDFKILIGIRSL</sequence>
<proteinExistence type="predicted"/>